<dbReference type="PANTHER" id="PTHR13604">
    <property type="entry name" value="DC12-RELATED"/>
    <property type="match status" value="1"/>
</dbReference>
<dbReference type="GO" id="GO:0016829">
    <property type="term" value="F:lyase activity"/>
    <property type="evidence" value="ECO:0007669"/>
    <property type="project" value="UniProtKB-KW"/>
</dbReference>
<evidence type="ECO:0000256" key="1">
    <source>
        <dbReference type="ARBA" id="ARBA00008136"/>
    </source>
</evidence>
<evidence type="ECO:0000256" key="5">
    <source>
        <dbReference type="ARBA" id="ARBA00023124"/>
    </source>
</evidence>
<dbReference type="GO" id="GO:0008233">
    <property type="term" value="F:peptidase activity"/>
    <property type="evidence" value="ECO:0007669"/>
    <property type="project" value="UniProtKB-KW"/>
</dbReference>
<keyword evidence="7" id="KW-0456">Lyase</keyword>
<evidence type="ECO:0000313" key="10">
    <source>
        <dbReference type="Proteomes" id="UP000053354"/>
    </source>
</evidence>
<dbReference type="Gene3D" id="3.90.1680.10">
    <property type="entry name" value="SOS response associated peptidase-like"/>
    <property type="match status" value="1"/>
</dbReference>
<dbReference type="SUPFAM" id="SSF143081">
    <property type="entry name" value="BB1717-like"/>
    <property type="match status" value="1"/>
</dbReference>
<dbReference type="GO" id="GO:0006508">
    <property type="term" value="P:proteolysis"/>
    <property type="evidence" value="ECO:0007669"/>
    <property type="project" value="UniProtKB-KW"/>
</dbReference>
<dbReference type="GO" id="GO:0003697">
    <property type="term" value="F:single-stranded DNA binding"/>
    <property type="evidence" value="ECO:0007669"/>
    <property type="project" value="InterPro"/>
</dbReference>
<keyword evidence="4 8" id="KW-0378">Hydrolase</keyword>
<reference evidence="9" key="1">
    <citation type="submission" date="2016-10" db="EMBL/GenBank/DDBJ databases">
        <authorList>
            <person name="See-Too W.S."/>
        </authorList>
    </citation>
    <scope>NUCLEOTIDE SEQUENCE</scope>
    <source>
        <strain evidence="9">L10.15</strain>
    </source>
</reference>
<sequence>MCGRYSLFTDYTVLIERFAIEETTIGKDEYVASYNVAPSQQVVAVVNDGNNNRLGKLRWGLIPPWAKDSKIGYKMINARSETVENKPSFRNAFKKKRCLVIADSFYEWQKRDGKKLPMRIKLKTDEPFAFAALWESWKAPDGQIVNSCSILTTVPNELMKKIHDRMPVILSKQDEQTWLDPRVEDIELLKSLLKPYKAIDMEVYQVSEEVNSPKNNKPEIIEKIG</sequence>
<evidence type="ECO:0000256" key="8">
    <source>
        <dbReference type="RuleBase" id="RU364100"/>
    </source>
</evidence>
<dbReference type="KEGG" id="pll:I858_010015"/>
<keyword evidence="3" id="KW-0227">DNA damage</keyword>
<evidence type="ECO:0000256" key="7">
    <source>
        <dbReference type="ARBA" id="ARBA00023239"/>
    </source>
</evidence>
<dbReference type="Pfam" id="PF02586">
    <property type="entry name" value="SRAP"/>
    <property type="match status" value="1"/>
</dbReference>
<evidence type="ECO:0000256" key="2">
    <source>
        <dbReference type="ARBA" id="ARBA00022670"/>
    </source>
</evidence>
<keyword evidence="10" id="KW-1185">Reference proteome</keyword>
<dbReference type="STRING" id="1302659.I858_010015"/>
<evidence type="ECO:0000256" key="4">
    <source>
        <dbReference type="ARBA" id="ARBA00022801"/>
    </source>
</evidence>
<dbReference type="PANTHER" id="PTHR13604:SF0">
    <property type="entry name" value="ABASIC SITE PROCESSING PROTEIN HMCES"/>
    <property type="match status" value="1"/>
</dbReference>
<name>A0A1B1S2B3_9BACL</name>
<keyword evidence="6" id="KW-0238">DNA-binding</keyword>
<dbReference type="GO" id="GO:0106300">
    <property type="term" value="P:protein-DNA covalent cross-linking repair"/>
    <property type="evidence" value="ECO:0007669"/>
    <property type="project" value="InterPro"/>
</dbReference>
<accession>A0A1B1S2B3</accession>
<keyword evidence="2 8" id="KW-0645">Protease</keyword>
<evidence type="ECO:0000256" key="3">
    <source>
        <dbReference type="ARBA" id="ARBA00022763"/>
    </source>
</evidence>
<dbReference type="AlphaFoldDB" id="A0A1B1S2B3"/>
<evidence type="ECO:0000313" key="9">
    <source>
        <dbReference type="EMBL" id="ANU27322.1"/>
    </source>
</evidence>
<protein>
    <recommendedName>
        <fullName evidence="8">Abasic site processing protein</fullName>
        <ecNumber evidence="8">3.4.-.-</ecNumber>
    </recommendedName>
</protein>
<dbReference type="RefSeq" id="WP_049693069.1">
    <property type="nucleotide sequence ID" value="NZ_CP016540.2"/>
</dbReference>
<keyword evidence="5" id="KW-0190">Covalent protein-DNA linkage</keyword>
<dbReference type="InterPro" id="IPR003738">
    <property type="entry name" value="SRAP"/>
</dbReference>
<dbReference type="EMBL" id="CP016540">
    <property type="protein sequence ID" value="ANU27322.1"/>
    <property type="molecule type" value="Genomic_DNA"/>
</dbReference>
<evidence type="ECO:0000256" key="6">
    <source>
        <dbReference type="ARBA" id="ARBA00023125"/>
    </source>
</evidence>
<gene>
    <name evidence="9" type="ORF">I858_010015</name>
</gene>
<dbReference type="InterPro" id="IPR036590">
    <property type="entry name" value="SRAP-like"/>
</dbReference>
<organism evidence="9 10">
    <name type="scientific">Planococcus versutus</name>
    <dbReference type="NCBI Taxonomy" id="1302659"/>
    <lineage>
        <taxon>Bacteria</taxon>
        <taxon>Bacillati</taxon>
        <taxon>Bacillota</taxon>
        <taxon>Bacilli</taxon>
        <taxon>Bacillales</taxon>
        <taxon>Caryophanaceae</taxon>
        <taxon>Planococcus</taxon>
    </lineage>
</organism>
<dbReference type="Proteomes" id="UP000053354">
    <property type="component" value="Chromosome"/>
</dbReference>
<proteinExistence type="inferred from homology"/>
<dbReference type="EC" id="3.4.-.-" evidence="8"/>
<comment type="similarity">
    <text evidence="1 8">Belongs to the SOS response-associated peptidase family.</text>
</comment>